<dbReference type="AlphaFoldDB" id="A0AAN8WXC0"/>
<feature type="signal peptide" evidence="1">
    <location>
        <begin position="1"/>
        <end position="26"/>
    </location>
</feature>
<accession>A0AAN8WXC0</accession>
<reference evidence="2 3" key="1">
    <citation type="submission" date="2023-11" db="EMBL/GenBank/DDBJ databases">
        <title>Halocaridina rubra genome assembly.</title>
        <authorList>
            <person name="Smith C."/>
        </authorList>
    </citation>
    <scope>NUCLEOTIDE SEQUENCE [LARGE SCALE GENOMIC DNA]</scope>
    <source>
        <strain evidence="2">EP-1</strain>
        <tissue evidence="2">Whole</tissue>
    </source>
</reference>
<dbReference type="EMBL" id="JAXCGZ010015482">
    <property type="protein sequence ID" value="KAK7070203.1"/>
    <property type="molecule type" value="Genomic_DNA"/>
</dbReference>
<sequence length="117" mass="13669">MDTYQRNIKLLISWMILMQIFTTVSGYPLGLISTDGPNHNHISPNYASPELHKIHRHYLQLNHLQRDEKKLPKWGVRPTLMTRPLPAPDPRLTLRPHPYSLLYLHYIPINPSNISSQ</sequence>
<keyword evidence="1" id="KW-0732">Signal</keyword>
<feature type="chain" id="PRO_5042910791" evidence="1">
    <location>
        <begin position="27"/>
        <end position="117"/>
    </location>
</feature>
<protein>
    <submittedName>
        <fullName evidence="2">Uncharacterized protein</fullName>
    </submittedName>
</protein>
<evidence type="ECO:0000256" key="1">
    <source>
        <dbReference type="SAM" id="SignalP"/>
    </source>
</evidence>
<name>A0AAN8WXC0_HALRR</name>
<evidence type="ECO:0000313" key="2">
    <source>
        <dbReference type="EMBL" id="KAK7070203.1"/>
    </source>
</evidence>
<organism evidence="2 3">
    <name type="scientific">Halocaridina rubra</name>
    <name type="common">Hawaiian red shrimp</name>
    <dbReference type="NCBI Taxonomy" id="373956"/>
    <lineage>
        <taxon>Eukaryota</taxon>
        <taxon>Metazoa</taxon>
        <taxon>Ecdysozoa</taxon>
        <taxon>Arthropoda</taxon>
        <taxon>Crustacea</taxon>
        <taxon>Multicrustacea</taxon>
        <taxon>Malacostraca</taxon>
        <taxon>Eumalacostraca</taxon>
        <taxon>Eucarida</taxon>
        <taxon>Decapoda</taxon>
        <taxon>Pleocyemata</taxon>
        <taxon>Caridea</taxon>
        <taxon>Atyoidea</taxon>
        <taxon>Atyidae</taxon>
        <taxon>Halocaridina</taxon>
    </lineage>
</organism>
<dbReference type="Proteomes" id="UP001381693">
    <property type="component" value="Unassembled WGS sequence"/>
</dbReference>
<proteinExistence type="predicted"/>
<gene>
    <name evidence="2" type="ORF">SK128_012167</name>
</gene>
<keyword evidence="3" id="KW-1185">Reference proteome</keyword>
<comment type="caution">
    <text evidence="2">The sequence shown here is derived from an EMBL/GenBank/DDBJ whole genome shotgun (WGS) entry which is preliminary data.</text>
</comment>
<evidence type="ECO:0000313" key="3">
    <source>
        <dbReference type="Proteomes" id="UP001381693"/>
    </source>
</evidence>